<protein>
    <submittedName>
        <fullName evidence="9">Cytochrome c oxidase accessory protein CcoG</fullName>
    </submittedName>
</protein>
<keyword evidence="1" id="KW-0813">Transport</keyword>
<evidence type="ECO:0000313" key="10">
    <source>
        <dbReference type="Proteomes" id="UP000632858"/>
    </source>
</evidence>
<evidence type="ECO:0000256" key="2">
    <source>
        <dbReference type="ARBA" id="ARBA00022485"/>
    </source>
</evidence>
<dbReference type="InterPro" id="IPR051684">
    <property type="entry name" value="Electron_Trans/Redox"/>
</dbReference>
<comment type="caution">
    <text evidence="9">The sequence shown here is derived from an EMBL/GenBank/DDBJ whole genome shotgun (WGS) entry which is preliminary data.</text>
</comment>
<evidence type="ECO:0000256" key="1">
    <source>
        <dbReference type="ARBA" id="ARBA00022448"/>
    </source>
</evidence>
<evidence type="ECO:0000313" key="9">
    <source>
        <dbReference type="EMBL" id="GGF85769.1"/>
    </source>
</evidence>
<organism evidence="9 10">
    <name type="scientific">Arenimonas maotaiensis</name>
    <dbReference type="NCBI Taxonomy" id="1446479"/>
    <lineage>
        <taxon>Bacteria</taxon>
        <taxon>Pseudomonadati</taxon>
        <taxon>Pseudomonadota</taxon>
        <taxon>Gammaproteobacteria</taxon>
        <taxon>Lysobacterales</taxon>
        <taxon>Lysobacteraceae</taxon>
        <taxon>Arenimonas</taxon>
    </lineage>
</organism>
<keyword evidence="7" id="KW-0812">Transmembrane</keyword>
<dbReference type="Proteomes" id="UP000632858">
    <property type="component" value="Unassembled WGS sequence"/>
</dbReference>
<feature type="domain" description="4Fe-4S ferredoxin-type" evidence="8">
    <location>
        <begin position="300"/>
        <end position="332"/>
    </location>
</feature>
<dbReference type="PROSITE" id="PS51379">
    <property type="entry name" value="4FE4S_FER_2"/>
    <property type="match status" value="1"/>
</dbReference>
<dbReference type="EMBL" id="BMFO01000001">
    <property type="protein sequence ID" value="GGF85769.1"/>
    <property type="molecule type" value="Genomic_DNA"/>
</dbReference>
<evidence type="ECO:0000256" key="5">
    <source>
        <dbReference type="ARBA" id="ARBA00023004"/>
    </source>
</evidence>
<dbReference type="InterPro" id="IPR032879">
    <property type="entry name" value="FixG_C"/>
</dbReference>
<dbReference type="GO" id="GO:0046872">
    <property type="term" value="F:metal ion binding"/>
    <property type="evidence" value="ECO:0007669"/>
    <property type="project" value="UniProtKB-KW"/>
</dbReference>
<keyword evidence="7" id="KW-1133">Transmembrane helix</keyword>
<accession>A0A917CDX0</accession>
<evidence type="ECO:0000256" key="3">
    <source>
        <dbReference type="ARBA" id="ARBA00022723"/>
    </source>
</evidence>
<dbReference type="SUPFAM" id="SSF54862">
    <property type="entry name" value="4Fe-4S ferredoxins"/>
    <property type="match status" value="1"/>
</dbReference>
<dbReference type="GO" id="GO:0051539">
    <property type="term" value="F:4 iron, 4 sulfur cluster binding"/>
    <property type="evidence" value="ECO:0007669"/>
    <property type="project" value="UniProtKB-KW"/>
</dbReference>
<dbReference type="Pfam" id="PF12801">
    <property type="entry name" value="Fer4_5"/>
    <property type="match status" value="1"/>
</dbReference>
<dbReference type="Pfam" id="PF11614">
    <property type="entry name" value="FixG_C"/>
    <property type="match status" value="1"/>
</dbReference>
<evidence type="ECO:0000256" key="6">
    <source>
        <dbReference type="ARBA" id="ARBA00023014"/>
    </source>
</evidence>
<feature type="transmembrane region" description="Helical" evidence="7">
    <location>
        <begin position="81"/>
        <end position="102"/>
    </location>
</feature>
<gene>
    <name evidence="9" type="ORF">GCM10010960_04740</name>
</gene>
<dbReference type="PANTHER" id="PTHR30176:SF3">
    <property type="entry name" value="FERREDOXIN-TYPE PROTEIN NAPH"/>
    <property type="match status" value="1"/>
</dbReference>
<dbReference type="PROSITE" id="PS00198">
    <property type="entry name" value="4FE4S_FER_1"/>
    <property type="match status" value="1"/>
</dbReference>
<keyword evidence="10" id="KW-1185">Reference proteome</keyword>
<dbReference type="InterPro" id="IPR017900">
    <property type="entry name" value="4Fe4S_Fe_S_CS"/>
</dbReference>
<evidence type="ECO:0000256" key="7">
    <source>
        <dbReference type="SAM" id="Phobius"/>
    </source>
</evidence>
<dbReference type="RefSeq" id="WP_188447347.1">
    <property type="nucleotide sequence ID" value="NZ_BMFO01000001.1"/>
</dbReference>
<evidence type="ECO:0000256" key="4">
    <source>
        <dbReference type="ARBA" id="ARBA00022982"/>
    </source>
</evidence>
<reference evidence="9" key="1">
    <citation type="journal article" date="2014" name="Int. J. Syst. Evol. Microbiol.">
        <title>Complete genome sequence of Corynebacterium casei LMG S-19264T (=DSM 44701T), isolated from a smear-ripened cheese.</title>
        <authorList>
            <consortium name="US DOE Joint Genome Institute (JGI-PGF)"/>
            <person name="Walter F."/>
            <person name="Albersmeier A."/>
            <person name="Kalinowski J."/>
            <person name="Ruckert C."/>
        </authorList>
    </citation>
    <scope>NUCLEOTIDE SEQUENCE</scope>
    <source>
        <strain evidence="9">CGMCC 1.12726</strain>
    </source>
</reference>
<keyword evidence="6" id="KW-0411">Iron-sulfur</keyword>
<dbReference type="PANTHER" id="PTHR30176">
    <property type="entry name" value="FERREDOXIN-TYPE PROTEIN NAPH"/>
    <property type="match status" value="1"/>
</dbReference>
<dbReference type="InterPro" id="IPR017896">
    <property type="entry name" value="4Fe4S_Fe-S-bd"/>
</dbReference>
<dbReference type="InterPro" id="IPR013783">
    <property type="entry name" value="Ig-like_fold"/>
</dbReference>
<dbReference type="GO" id="GO:0005886">
    <property type="term" value="C:plasma membrane"/>
    <property type="evidence" value="ECO:0007669"/>
    <property type="project" value="TreeGrafter"/>
</dbReference>
<dbReference type="Pfam" id="PF13746">
    <property type="entry name" value="Fer4_18"/>
    <property type="match status" value="2"/>
</dbReference>
<keyword evidence="4" id="KW-0249">Electron transport</keyword>
<keyword evidence="5" id="KW-0408">Iron</keyword>
<sequence length="521" mass="58459">MGQKIPSEVVEDGAMYVSERKVYPREIEGLFQKLRHAAVYVLLGLYYVMPWLQVEGRQAVLFDLPARKFYILWLTFWPQDFFFLALLLIMAALSLFFFTAVAGRLWCGYACPQTVWTEVFMWMERWTEGNRAQRMKLDAAPWSADKLRRKGSKYLLWVLFALWTGLTFVGFFTPIRELCADLLAGTASGWAVFWLIFYSVATWGNAGVLREQVCKYMCPYARFQSAMFDRNTLIISYDAKRGEPRGARKKGSLTSVLQRERGLISEDLANQYVIANAKTKHSGDAAISTGLIIDHAGELIDIKVADSAELGDCIDCTICVQVCPTGIDIRNGLQYECIACGACIDACDEVMDKLGYPKGLVRYTTHNALMGHKVRLLRPRVVIYGLLLVALLVGTVAGIALRKPLLVDVIRDQQLYRTAEDGAIENAYTLRLINKTGKNFDVDLHVEVGDVDAELVINELPIHLAPESVLTLPVTVRTPADCIRGMKEIEFKLTDKKSDLKVKEESRFFGPSDATGGGCHD</sequence>
<feature type="transmembrane region" description="Helical" evidence="7">
    <location>
        <begin position="37"/>
        <end position="54"/>
    </location>
</feature>
<name>A0A917CDX0_9GAMM</name>
<evidence type="ECO:0000259" key="8">
    <source>
        <dbReference type="PROSITE" id="PS51379"/>
    </source>
</evidence>
<feature type="transmembrane region" description="Helical" evidence="7">
    <location>
        <begin position="154"/>
        <end position="175"/>
    </location>
</feature>
<dbReference type="Gene3D" id="2.60.40.10">
    <property type="entry name" value="Immunoglobulins"/>
    <property type="match status" value="1"/>
</dbReference>
<keyword evidence="7" id="KW-0472">Membrane</keyword>
<keyword evidence="3" id="KW-0479">Metal-binding</keyword>
<reference evidence="9" key="2">
    <citation type="submission" date="2020-09" db="EMBL/GenBank/DDBJ databases">
        <authorList>
            <person name="Sun Q."/>
            <person name="Zhou Y."/>
        </authorList>
    </citation>
    <scope>NUCLEOTIDE SEQUENCE</scope>
    <source>
        <strain evidence="9">CGMCC 1.12726</strain>
    </source>
</reference>
<feature type="transmembrane region" description="Helical" evidence="7">
    <location>
        <begin position="381"/>
        <end position="401"/>
    </location>
</feature>
<feature type="transmembrane region" description="Helical" evidence="7">
    <location>
        <begin position="187"/>
        <end position="209"/>
    </location>
</feature>
<proteinExistence type="predicted"/>
<dbReference type="AlphaFoldDB" id="A0A917CDX0"/>
<keyword evidence="2" id="KW-0004">4Fe-4S</keyword>